<dbReference type="InterPro" id="IPR014710">
    <property type="entry name" value="RmlC-like_jellyroll"/>
</dbReference>
<dbReference type="PROSITE" id="PS00041">
    <property type="entry name" value="HTH_ARAC_FAMILY_1"/>
    <property type="match status" value="1"/>
</dbReference>
<dbReference type="InterPro" id="IPR018062">
    <property type="entry name" value="HTH_AraC-typ_CS"/>
</dbReference>
<dbReference type="Proteomes" id="UP001153387">
    <property type="component" value="Unassembled WGS sequence"/>
</dbReference>
<reference evidence="7 8" key="1">
    <citation type="submission" date="2022-10" db="EMBL/GenBank/DDBJ databases">
        <title>Comparative genomic analysis of Cohnella hashimotonis sp. nov., isolated from the International Space Station.</title>
        <authorList>
            <person name="Simpson A."/>
            <person name="Venkateswaran K."/>
        </authorList>
    </citation>
    <scope>NUCLEOTIDE SEQUENCE [LARGE SCALE GENOMIC DNA]</scope>
    <source>
        <strain evidence="7 8">DSM 18997</strain>
    </source>
</reference>
<dbReference type="InterPro" id="IPR003313">
    <property type="entry name" value="AraC-bd"/>
</dbReference>
<proteinExistence type="predicted"/>
<dbReference type="Pfam" id="PF02311">
    <property type="entry name" value="AraC_binding"/>
    <property type="match status" value="1"/>
</dbReference>
<dbReference type="AlphaFoldDB" id="A0A9X4QLC1"/>
<keyword evidence="8" id="KW-1185">Reference proteome</keyword>
<comment type="caution">
    <text evidence="7">The sequence shown here is derived from an EMBL/GenBank/DDBJ whole genome shotgun (WGS) entry which is preliminary data.</text>
</comment>
<evidence type="ECO:0000259" key="6">
    <source>
        <dbReference type="PROSITE" id="PS01124"/>
    </source>
</evidence>
<protein>
    <submittedName>
        <fullName evidence="7">AraC family transcriptional regulator</fullName>
    </submittedName>
</protein>
<dbReference type="SUPFAM" id="SSF46689">
    <property type="entry name" value="Homeodomain-like"/>
    <property type="match status" value="2"/>
</dbReference>
<dbReference type="SUPFAM" id="SSF51215">
    <property type="entry name" value="Regulatory protein AraC"/>
    <property type="match status" value="1"/>
</dbReference>
<name>A0A9X4QLC1_9BACL</name>
<dbReference type="Pfam" id="PF12833">
    <property type="entry name" value="HTH_18"/>
    <property type="match status" value="1"/>
</dbReference>
<dbReference type="PRINTS" id="PR00032">
    <property type="entry name" value="HTHARAC"/>
</dbReference>
<dbReference type="GO" id="GO:0043565">
    <property type="term" value="F:sequence-specific DNA binding"/>
    <property type="evidence" value="ECO:0007669"/>
    <property type="project" value="InterPro"/>
</dbReference>
<dbReference type="InterPro" id="IPR037923">
    <property type="entry name" value="HTH-like"/>
</dbReference>
<gene>
    <name evidence="7" type="ORF">OMP38_06555</name>
</gene>
<dbReference type="InterPro" id="IPR009057">
    <property type="entry name" value="Homeodomain-like_sf"/>
</dbReference>
<dbReference type="SMART" id="SM00342">
    <property type="entry name" value="HTH_ARAC"/>
    <property type="match status" value="1"/>
</dbReference>
<keyword evidence="1" id="KW-0963">Cytoplasm</keyword>
<evidence type="ECO:0000256" key="1">
    <source>
        <dbReference type="ARBA" id="ARBA00022490"/>
    </source>
</evidence>
<keyword evidence="2" id="KW-0805">Transcription regulation</keyword>
<dbReference type="PANTHER" id="PTHR46796:SF13">
    <property type="entry name" value="HTH-TYPE TRANSCRIPTIONAL ACTIVATOR RHAS"/>
    <property type="match status" value="1"/>
</dbReference>
<keyword evidence="4" id="KW-0010">Activator</keyword>
<dbReference type="InterPro" id="IPR018060">
    <property type="entry name" value="HTH_AraC"/>
</dbReference>
<evidence type="ECO:0000256" key="4">
    <source>
        <dbReference type="ARBA" id="ARBA00023159"/>
    </source>
</evidence>
<organism evidence="7 8">
    <name type="scientific">Cohnella ginsengisoli</name>
    <dbReference type="NCBI Taxonomy" id="425004"/>
    <lineage>
        <taxon>Bacteria</taxon>
        <taxon>Bacillati</taxon>
        <taxon>Bacillota</taxon>
        <taxon>Bacilli</taxon>
        <taxon>Bacillales</taxon>
        <taxon>Paenibacillaceae</taxon>
        <taxon>Cohnella</taxon>
    </lineage>
</organism>
<dbReference type="GO" id="GO:0003700">
    <property type="term" value="F:DNA-binding transcription factor activity"/>
    <property type="evidence" value="ECO:0007669"/>
    <property type="project" value="InterPro"/>
</dbReference>
<dbReference type="Gene3D" id="1.10.10.60">
    <property type="entry name" value="Homeodomain-like"/>
    <property type="match status" value="2"/>
</dbReference>
<dbReference type="InterPro" id="IPR020449">
    <property type="entry name" value="Tscrpt_reg_AraC-type_HTH"/>
</dbReference>
<evidence type="ECO:0000256" key="2">
    <source>
        <dbReference type="ARBA" id="ARBA00023015"/>
    </source>
</evidence>
<dbReference type="Gene3D" id="2.60.120.10">
    <property type="entry name" value="Jelly Rolls"/>
    <property type="match status" value="1"/>
</dbReference>
<dbReference type="InterPro" id="IPR050204">
    <property type="entry name" value="AraC_XylS_family_regulators"/>
</dbReference>
<dbReference type="PROSITE" id="PS01124">
    <property type="entry name" value="HTH_ARAC_FAMILY_2"/>
    <property type="match status" value="1"/>
</dbReference>
<accession>A0A9X4QLC1</accession>
<feature type="domain" description="HTH araC/xylS-type" evidence="6">
    <location>
        <begin position="207"/>
        <end position="305"/>
    </location>
</feature>
<evidence type="ECO:0000313" key="8">
    <source>
        <dbReference type="Proteomes" id="UP001153387"/>
    </source>
</evidence>
<keyword evidence="3" id="KW-0238">DNA-binding</keyword>
<keyword evidence="5" id="KW-0804">Transcription</keyword>
<sequence>MEQKKVARQTIGFRELAPYVRLVQHIAGDDRYRLPPRIIYDYELKFVLEGRCDYVIEGVHYAIGPGDMVVLQPMARHSCAVPPNETFRYYAAHFDLIYMGDAYNFSVDDVYLSQDYVHAPFIPDDPELTERPVVSLAEVDFPCVVPTSAPGAYEALFRSLYEAFGSGQYGKELSMRADLLHVLALLVRELSTPAGISIRHPQRERIGRAVQWMQAHYRSQLQLSDIAASVHLSPSRFRALFKEATGQSPMEMLVSIRMDKAKELLLHSSLTVGQIAEEVGYADLHYFSRLFKRCEGMSPMQYAQSLRARFS</sequence>
<dbReference type="PANTHER" id="PTHR46796">
    <property type="entry name" value="HTH-TYPE TRANSCRIPTIONAL ACTIVATOR RHAS-RELATED"/>
    <property type="match status" value="1"/>
</dbReference>
<evidence type="ECO:0000256" key="5">
    <source>
        <dbReference type="ARBA" id="ARBA00023163"/>
    </source>
</evidence>
<evidence type="ECO:0000313" key="7">
    <source>
        <dbReference type="EMBL" id="MDG0790548.1"/>
    </source>
</evidence>
<dbReference type="RefSeq" id="WP_277564366.1">
    <property type="nucleotide sequence ID" value="NZ_JAPDHZ010000002.1"/>
</dbReference>
<dbReference type="EMBL" id="JAPDHZ010000002">
    <property type="protein sequence ID" value="MDG0790548.1"/>
    <property type="molecule type" value="Genomic_DNA"/>
</dbReference>
<evidence type="ECO:0000256" key="3">
    <source>
        <dbReference type="ARBA" id="ARBA00023125"/>
    </source>
</evidence>